<evidence type="ECO:0000313" key="2">
    <source>
        <dbReference type="WBParaSite" id="MBELARI_LOCUS1349"/>
    </source>
</evidence>
<keyword evidence="1" id="KW-1185">Reference proteome</keyword>
<sequence>MSRWYENKDHVKDEWASEKAETAYACNGLTEARRCRDETPFIDQCNWARKTRNEEPSPSAEQPVQRPLIELEDLQAFAAKGKCNEIDEANFNEAINKAIDEAKYNKACRLIVAYLLKVIKKSQTTSKGAFDAEQMAQIGKIITGNECLHVQSALLGSIDDEKFPECEARIICCDDYTIGNVNPNYIHFSCKHFLPIVWENAFGLTSRTVNNSSR</sequence>
<evidence type="ECO:0000313" key="1">
    <source>
        <dbReference type="Proteomes" id="UP000887575"/>
    </source>
</evidence>
<protein>
    <submittedName>
        <fullName evidence="2">Uncharacterized protein</fullName>
    </submittedName>
</protein>
<dbReference type="AlphaFoldDB" id="A0AAF3EHN6"/>
<proteinExistence type="predicted"/>
<name>A0AAF3EHN6_9BILA</name>
<dbReference type="Proteomes" id="UP000887575">
    <property type="component" value="Unassembled WGS sequence"/>
</dbReference>
<accession>A0AAF3EHN6</accession>
<organism evidence="1 2">
    <name type="scientific">Mesorhabditis belari</name>
    <dbReference type="NCBI Taxonomy" id="2138241"/>
    <lineage>
        <taxon>Eukaryota</taxon>
        <taxon>Metazoa</taxon>
        <taxon>Ecdysozoa</taxon>
        <taxon>Nematoda</taxon>
        <taxon>Chromadorea</taxon>
        <taxon>Rhabditida</taxon>
        <taxon>Rhabditina</taxon>
        <taxon>Rhabditomorpha</taxon>
        <taxon>Rhabditoidea</taxon>
        <taxon>Rhabditidae</taxon>
        <taxon>Mesorhabditinae</taxon>
        <taxon>Mesorhabditis</taxon>
    </lineage>
</organism>
<reference evidence="2" key="1">
    <citation type="submission" date="2024-02" db="UniProtKB">
        <authorList>
            <consortium name="WormBaseParasite"/>
        </authorList>
    </citation>
    <scope>IDENTIFICATION</scope>
</reference>
<dbReference type="WBParaSite" id="MBELARI_LOCUS1349">
    <property type="protein sequence ID" value="MBELARI_LOCUS1349"/>
    <property type="gene ID" value="MBELARI_LOCUS1349"/>
</dbReference>